<evidence type="ECO:0000313" key="3">
    <source>
        <dbReference type="Proteomes" id="UP000007148"/>
    </source>
</evidence>
<dbReference type="OMA" id="VDNCFEE"/>
<proteinExistence type="predicted"/>
<keyword evidence="3" id="KW-1185">Reference proteome</keyword>
<accession>G4TB97</accession>
<name>G4TB97_SERID</name>
<dbReference type="HOGENOM" id="CLU_040677_0_0_1"/>
<sequence length="496" mass="54090">MTATFQIPRRQRALVDSCFEESLCMFYRAPVASQIGQLNTVDNVGLGMLDRLRAPDVRPSPQHVRQLLFLALYPVGTRRKEESPSTTSNKRRGVQRTTSEMSSPTQEIVGMALDILYHFLHTNEAHDLLCAIPSYDNPLEYDGNSVVGNPLAYHASTITQVKSCWELVSPGFIGTESYEIKGRCRLVGEASWPVLEWMIHAFEKDGTAHGGPSPMLASQLPNPGFGPRLVMDGPLDIIASTFEEPLEERKVAMGTSLLRSLISLTRASPQLLSSDRLVGGTERRLGSMSATGFLTLFAGLTDFGFKLAIACAYIVTQSGGSTGHRQHTTKARKPPKPRVKGEPIEDGGRSGQTRASVYAPPTADRMMEILRLPARVEEDDNEEGQADRGPNTVDQSYKHGLAKVQALGAIDELGMIGEDEGWIKAVKSGRLEESIRAGFAVGDGSEKESMAAVQQTAATYTPMTIVWDAPTVGGDARHEETTIWAEDVTGPRPNEH</sequence>
<feature type="compositionally biased region" description="Basic residues" evidence="1">
    <location>
        <begin position="324"/>
        <end position="338"/>
    </location>
</feature>
<dbReference type="Proteomes" id="UP000007148">
    <property type="component" value="Unassembled WGS sequence"/>
</dbReference>
<dbReference type="EMBL" id="CAFZ01000036">
    <property type="protein sequence ID" value="CCA68597.1"/>
    <property type="molecule type" value="Genomic_DNA"/>
</dbReference>
<evidence type="ECO:0000256" key="1">
    <source>
        <dbReference type="SAM" id="MobiDB-lite"/>
    </source>
</evidence>
<feature type="region of interest" description="Disordered" evidence="1">
    <location>
        <begin position="319"/>
        <end position="356"/>
    </location>
</feature>
<feature type="compositionally biased region" description="Basic and acidic residues" evidence="1">
    <location>
        <begin position="339"/>
        <end position="348"/>
    </location>
</feature>
<dbReference type="AlphaFoldDB" id="G4TB97"/>
<evidence type="ECO:0000313" key="2">
    <source>
        <dbReference type="EMBL" id="CCA68597.1"/>
    </source>
</evidence>
<dbReference type="OrthoDB" id="2337158at2759"/>
<comment type="caution">
    <text evidence="2">The sequence shown here is derived from an EMBL/GenBank/DDBJ whole genome shotgun (WGS) entry which is preliminary data.</text>
</comment>
<reference evidence="2 3" key="1">
    <citation type="journal article" date="2011" name="PLoS Pathog.">
        <title>Endophytic Life Strategies Decoded by Genome and Transcriptome Analyses of the Mutualistic Root Symbiont Piriformospora indica.</title>
        <authorList>
            <person name="Zuccaro A."/>
            <person name="Lahrmann U."/>
            <person name="Guldener U."/>
            <person name="Langen G."/>
            <person name="Pfiffi S."/>
            <person name="Biedenkopf D."/>
            <person name="Wong P."/>
            <person name="Samans B."/>
            <person name="Grimm C."/>
            <person name="Basiewicz M."/>
            <person name="Murat C."/>
            <person name="Martin F."/>
            <person name="Kogel K.H."/>
        </authorList>
    </citation>
    <scope>NUCLEOTIDE SEQUENCE [LARGE SCALE GENOMIC DNA]</scope>
    <source>
        <strain evidence="2 3">DSM 11827</strain>
    </source>
</reference>
<feature type="region of interest" description="Disordered" evidence="1">
    <location>
        <begin position="375"/>
        <end position="394"/>
    </location>
</feature>
<organism evidence="2 3">
    <name type="scientific">Serendipita indica (strain DSM 11827)</name>
    <name type="common">Root endophyte fungus</name>
    <name type="synonym">Piriformospora indica</name>
    <dbReference type="NCBI Taxonomy" id="1109443"/>
    <lineage>
        <taxon>Eukaryota</taxon>
        <taxon>Fungi</taxon>
        <taxon>Dikarya</taxon>
        <taxon>Basidiomycota</taxon>
        <taxon>Agaricomycotina</taxon>
        <taxon>Agaricomycetes</taxon>
        <taxon>Sebacinales</taxon>
        <taxon>Serendipitaceae</taxon>
        <taxon>Serendipita</taxon>
    </lineage>
</organism>
<feature type="region of interest" description="Disordered" evidence="1">
    <location>
        <begin position="79"/>
        <end position="103"/>
    </location>
</feature>
<dbReference type="eggNOG" id="ENOG502SKPG">
    <property type="taxonomic scope" value="Eukaryota"/>
</dbReference>
<dbReference type="InParanoid" id="G4TB97"/>
<gene>
    <name evidence="2" type="ORF">PIIN_02462</name>
</gene>
<protein>
    <submittedName>
        <fullName evidence="2">Uncharacterized protein</fullName>
    </submittedName>
</protein>